<protein>
    <submittedName>
        <fullName evidence="1">Uncharacterized protein</fullName>
    </submittedName>
</protein>
<dbReference type="Proteomes" id="UP001295794">
    <property type="component" value="Unassembled WGS sequence"/>
</dbReference>
<reference evidence="1" key="1">
    <citation type="submission" date="2023-11" db="EMBL/GenBank/DDBJ databases">
        <authorList>
            <person name="De Vega J J."/>
            <person name="De Vega J J."/>
        </authorList>
    </citation>
    <scope>NUCLEOTIDE SEQUENCE</scope>
</reference>
<gene>
    <name evidence="1" type="ORF">MYCIT1_LOCUS5136</name>
</gene>
<dbReference type="AlphaFoldDB" id="A0AAD2GX55"/>
<organism evidence="1 2">
    <name type="scientific">Mycena citricolor</name>
    <dbReference type="NCBI Taxonomy" id="2018698"/>
    <lineage>
        <taxon>Eukaryota</taxon>
        <taxon>Fungi</taxon>
        <taxon>Dikarya</taxon>
        <taxon>Basidiomycota</taxon>
        <taxon>Agaricomycotina</taxon>
        <taxon>Agaricomycetes</taxon>
        <taxon>Agaricomycetidae</taxon>
        <taxon>Agaricales</taxon>
        <taxon>Marasmiineae</taxon>
        <taxon>Mycenaceae</taxon>
        <taxon>Mycena</taxon>
    </lineage>
</organism>
<keyword evidence="2" id="KW-1185">Reference proteome</keyword>
<sequence>GEYIKVIKYLVSESGYPGQSPGRGYQAIFFLPELCGACCRFGDLSRCRTDG</sequence>
<proteinExistence type="predicted"/>
<comment type="caution">
    <text evidence="1">The sequence shown here is derived from an EMBL/GenBank/DDBJ whole genome shotgun (WGS) entry which is preliminary data.</text>
</comment>
<name>A0AAD2GX55_9AGAR</name>
<dbReference type="EMBL" id="CAVNYO010000068">
    <property type="protein sequence ID" value="CAK5264720.1"/>
    <property type="molecule type" value="Genomic_DNA"/>
</dbReference>
<accession>A0AAD2GX55</accession>
<evidence type="ECO:0000313" key="2">
    <source>
        <dbReference type="Proteomes" id="UP001295794"/>
    </source>
</evidence>
<evidence type="ECO:0000313" key="1">
    <source>
        <dbReference type="EMBL" id="CAK5264720.1"/>
    </source>
</evidence>
<feature type="non-terminal residue" evidence="1">
    <location>
        <position position="1"/>
    </location>
</feature>